<dbReference type="EMBL" id="KU970904">
    <property type="protein sequence ID" value="ASN63498.1"/>
    <property type="molecule type" value="Genomic_DNA"/>
</dbReference>
<dbReference type="GO" id="GO:0005524">
    <property type="term" value="F:ATP binding"/>
    <property type="evidence" value="ECO:0007669"/>
    <property type="project" value="InterPro"/>
</dbReference>
<proteinExistence type="predicted"/>
<name>A0A221S3I3_9VIRU</name>
<evidence type="ECO:0000313" key="2">
    <source>
        <dbReference type="EMBL" id="ASN63498.1"/>
    </source>
</evidence>
<dbReference type="Pfam" id="PF00166">
    <property type="entry name" value="Cpn10"/>
    <property type="match status" value="1"/>
</dbReference>
<dbReference type="GO" id="GO:0044183">
    <property type="term" value="F:protein folding chaperone"/>
    <property type="evidence" value="ECO:0007669"/>
    <property type="project" value="InterPro"/>
</dbReference>
<sequence length="85" mass="9635">MKPINKYILIYPVEEEVKSDSGLTLVGEEADMFRYKKALVVKSGTNVTDITEGDIIYYDKGAGYTMMYDGKKYTVILERDVVVVL</sequence>
<dbReference type="SMART" id="SM00883">
    <property type="entry name" value="Cpn10"/>
    <property type="match status" value="1"/>
</dbReference>
<protein>
    <submittedName>
        <fullName evidence="2">Co-chaperonin GroES</fullName>
    </submittedName>
</protein>
<organism evidence="2">
    <name type="scientific">uncultured virus</name>
    <dbReference type="NCBI Taxonomy" id="340016"/>
    <lineage>
        <taxon>Viruses</taxon>
        <taxon>environmental samples</taxon>
    </lineage>
</organism>
<keyword evidence="1" id="KW-0143">Chaperone</keyword>
<dbReference type="InterPro" id="IPR011032">
    <property type="entry name" value="GroES-like_sf"/>
</dbReference>
<dbReference type="PRINTS" id="PR00297">
    <property type="entry name" value="CHAPERONIN10"/>
</dbReference>
<evidence type="ECO:0000256" key="1">
    <source>
        <dbReference type="ARBA" id="ARBA00023186"/>
    </source>
</evidence>
<dbReference type="InterPro" id="IPR020818">
    <property type="entry name" value="Chaperonin_GroES"/>
</dbReference>
<dbReference type="InterPro" id="IPR037124">
    <property type="entry name" value="Chaperonin_GroES_sf"/>
</dbReference>
<dbReference type="CDD" id="cd00320">
    <property type="entry name" value="cpn10"/>
    <property type="match status" value="1"/>
</dbReference>
<gene>
    <name evidence="2" type="primary">groES</name>
</gene>
<dbReference type="Gene3D" id="2.30.33.40">
    <property type="entry name" value="GroES chaperonin"/>
    <property type="match status" value="1"/>
</dbReference>
<accession>A0A221S3I3</accession>
<dbReference type="SUPFAM" id="SSF50129">
    <property type="entry name" value="GroES-like"/>
    <property type="match status" value="1"/>
</dbReference>
<reference evidence="2" key="1">
    <citation type="submission" date="2016-03" db="EMBL/GenBank/DDBJ databases">
        <title>Novel chaperonins are prevalent in the virioplankton and link to viral biology and ecology.</title>
        <authorList>
            <person name="Marine R.L."/>
            <person name="Nasko D.J."/>
            <person name="Polson S.W."/>
            <person name="Wommack K.E."/>
        </authorList>
    </citation>
    <scope>NUCLEOTIDE SEQUENCE</scope>
</reference>